<dbReference type="InterPro" id="IPR007349">
    <property type="entry name" value="DUF418"/>
</dbReference>
<dbReference type="PANTHER" id="PTHR30590">
    <property type="entry name" value="INNER MEMBRANE PROTEIN"/>
    <property type="match status" value="1"/>
</dbReference>
<sequence length="404" mass="45946">MSNDFRRVKVIDSMRGFSLFGILLANMLIFQYGIYGKDMIHLFSLSPSDSAAYVFLKVAVEESFMPIFTFLFGYSMVKMKESLERRKLGVKRHFFRRFLLLLGFGLLHGVFLWEGDILTFYGMMGVFLLLFFLKRKAKTLLVWVSILLVLTGAAGYGSLNDNMYLLSDKQTLTTYVKDTIHVYGSGTYEQIKDHRNNVDPMNITGYKFAFAFLFTPFIMGALFLFGMYAGKKKWFYDVSANQKQYGRWAAALIPLGLLLKGTMYVWPDANWAGSTHMLGGSLLSLGYIAGFAWLYAKYEKSFLIKAFESVGRISLSNYLMQTVICTTIFYGYGLGYFGKLGMIAGIFVCIGIYGIQLIGSYMYVQKFQTGPVEKLLRIWTNFSWSGKPKEKKALPAEVNHPFVG</sequence>
<dbReference type="Proteomes" id="UP000031829">
    <property type="component" value="Chromosome"/>
</dbReference>
<dbReference type="GeneID" id="93640684"/>
<proteinExistence type="predicted"/>
<evidence type="ECO:0000313" key="2">
    <source>
        <dbReference type="Proteomes" id="UP000031829"/>
    </source>
</evidence>
<dbReference type="EMBL" id="CP009920">
    <property type="protein sequence ID" value="AJI22820.1"/>
    <property type="molecule type" value="Genomic_DNA"/>
</dbReference>
<dbReference type="InterPro" id="IPR052529">
    <property type="entry name" value="Bact_Transport_Assoc"/>
</dbReference>
<name>A0A0B6AD06_PRIM2</name>
<dbReference type="RefSeq" id="WP_034654721.1">
    <property type="nucleotide sequence ID" value="NZ_BCVB01000013.1"/>
</dbReference>
<dbReference type="HOGENOM" id="CLU_039610_0_0_9"/>
<gene>
    <name evidence="1" type="ORF">BG04_2613</name>
</gene>
<dbReference type="PANTHER" id="PTHR30590:SF2">
    <property type="entry name" value="INNER MEMBRANE PROTEIN"/>
    <property type="match status" value="1"/>
</dbReference>
<organism evidence="1 2">
    <name type="scientific">Priestia megaterium (strain ATCC 14581 / DSM 32 / CCUG 1817 / JCM 2506 / NBRC 15308 / NCIMB 9376 / NCTC 10342 / NRRL B-14308 / VKM B-512 / Ford 19)</name>
    <name type="common">Bacillus megaterium</name>
    <dbReference type="NCBI Taxonomy" id="1348623"/>
    <lineage>
        <taxon>Bacteria</taxon>
        <taxon>Bacillati</taxon>
        <taxon>Bacillota</taxon>
        <taxon>Bacilli</taxon>
        <taxon>Bacillales</taxon>
        <taxon>Bacillaceae</taxon>
        <taxon>Priestia</taxon>
    </lineage>
</organism>
<reference evidence="1 2" key="1">
    <citation type="journal article" date="2015" name="Genome Announc.">
        <title>Complete genome sequences for 35 biothreat assay-relevant bacillus species.</title>
        <authorList>
            <person name="Johnson S.L."/>
            <person name="Daligault H.E."/>
            <person name="Davenport K.W."/>
            <person name="Jaissle J."/>
            <person name="Frey K.G."/>
            <person name="Ladner J.T."/>
            <person name="Broomall S.M."/>
            <person name="Bishop-Lilly K.A."/>
            <person name="Bruce D.C."/>
            <person name="Gibbons H.S."/>
            <person name="Coyne S.R."/>
            <person name="Lo C.C."/>
            <person name="Meincke L."/>
            <person name="Munk A.C."/>
            <person name="Koroleva G.I."/>
            <person name="Rosenzweig C.N."/>
            <person name="Palacios G.F."/>
            <person name="Redden C.L."/>
            <person name="Minogue T.D."/>
            <person name="Chain P.S."/>
        </authorList>
    </citation>
    <scope>NUCLEOTIDE SEQUENCE [LARGE SCALE GENOMIC DNA]</scope>
    <source>
        <strain evidence="2">ATCC 14581 / DSM 32 / JCM 2506 / NBRC 15308 / NCIMB 9376 / NCTC 10342 / NRRL B-14308 / VKM B-512</strain>
    </source>
</reference>
<dbReference type="KEGG" id="bmeg:BG04_2613"/>
<accession>A0A0B6AD06</accession>
<dbReference type="AlphaFoldDB" id="A0A0B6AD06"/>
<protein>
    <submittedName>
        <fullName evidence="1">Uncharacterized protein</fullName>
    </submittedName>
</protein>
<evidence type="ECO:0000313" key="1">
    <source>
        <dbReference type="EMBL" id="AJI22820.1"/>
    </source>
</evidence>
<dbReference type="Pfam" id="PF04235">
    <property type="entry name" value="DUF418"/>
    <property type="match status" value="1"/>
</dbReference>